<dbReference type="InterPro" id="IPR011008">
    <property type="entry name" value="Dimeric_a/b-barrel"/>
</dbReference>
<protein>
    <recommendedName>
        <fullName evidence="3">ABM domain-containing protein</fullName>
    </recommendedName>
</protein>
<comment type="caution">
    <text evidence="1">The sequence shown here is derived from an EMBL/GenBank/DDBJ whole genome shotgun (WGS) entry which is preliminary data.</text>
</comment>
<dbReference type="Gene3D" id="3.30.70.100">
    <property type="match status" value="2"/>
</dbReference>
<proteinExistence type="predicted"/>
<keyword evidence="2" id="KW-1185">Reference proteome</keyword>
<sequence>MTPLPPRLPDPGRADVTTVTVGSLFTGTAEGQRAALDALRAGVRDAEWPKGLLELSVLASDDGEALLSYGQWSGPAAARVWPGGGGWAELAVPYRIHRGAPAGPDAPSPGCVVTAAFDVDGPERQRHITDALLDAAEGVEPRPGAVSSHFHHSLDGTRVLNWAEWTSPEAHAEAVAGAALDDLYEIITGTPGVRALRGRYYLPADTFIG</sequence>
<accession>A0A852ZTW9</accession>
<gene>
    <name evidence="1" type="ORF">FHU37_001673</name>
</gene>
<dbReference type="EMBL" id="JACBZD010000001">
    <property type="protein sequence ID" value="NYI04730.1"/>
    <property type="molecule type" value="Genomic_DNA"/>
</dbReference>
<reference evidence="1 2" key="1">
    <citation type="submission" date="2020-07" db="EMBL/GenBank/DDBJ databases">
        <title>Sequencing the genomes of 1000 actinobacteria strains.</title>
        <authorList>
            <person name="Klenk H.-P."/>
        </authorList>
    </citation>
    <scope>NUCLEOTIDE SEQUENCE [LARGE SCALE GENOMIC DNA]</scope>
    <source>
        <strain evidence="1 2">DSM 42178</strain>
    </source>
</reference>
<dbReference type="RefSeq" id="WP_179813586.1">
    <property type="nucleotide sequence ID" value="NZ_JACBZD010000001.1"/>
</dbReference>
<name>A0A852ZTW9_9ACTN</name>
<evidence type="ECO:0000313" key="1">
    <source>
        <dbReference type="EMBL" id="NYI04730.1"/>
    </source>
</evidence>
<evidence type="ECO:0008006" key="3">
    <source>
        <dbReference type="Google" id="ProtNLM"/>
    </source>
</evidence>
<evidence type="ECO:0000313" key="2">
    <source>
        <dbReference type="Proteomes" id="UP000567795"/>
    </source>
</evidence>
<dbReference type="Proteomes" id="UP000567795">
    <property type="component" value="Unassembled WGS sequence"/>
</dbReference>
<dbReference type="SUPFAM" id="SSF54909">
    <property type="entry name" value="Dimeric alpha+beta barrel"/>
    <property type="match status" value="1"/>
</dbReference>
<dbReference type="AlphaFoldDB" id="A0A852ZTW9"/>
<organism evidence="1 2">
    <name type="scientific">Allostreptomyces psammosilenae</name>
    <dbReference type="NCBI Taxonomy" id="1892865"/>
    <lineage>
        <taxon>Bacteria</taxon>
        <taxon>Bacillati</taxon>
        <taxon>Actinomycetota</taxon>
        <taxon>Actinomycetes</taxon>
        <taxon>Kitasatosporales</taxon>
        <taxon>Streptomycetaceae</taxon>
        <taxon>Allostreptomyces</taxon>
    </lineage>
</organism>